<dbReference type="EMBL" id="LLXI01004358">
    <property type="protein sequence ID" value="PKY60548.1"/>
    <property type="molecule type" value="Genomic_DNA"/>
</dbReference>
<protein>
    <submittedName>
        <fullName evidence="2">Uncharacterized protein</fullName>
    </submittedName>
</protein>
<keyword evidence="1" id="KW-0812">Transmembrane</keyword>
<organism evidence="2 3">
    <name type="scientific">Rhizophagus irregularis</name>
    <dbReference type="NCBI Taxonomy" id="588596"/>
    <lineage>
        <taxon>Eukaryota</taxon>
        <taxon>Fungi</taxon>
        <taxon>Fungi incertae sedis</taxon>
        <taxon>Mucoromycota</taxon>
        <taxon>Glomeromycotina</taxon>
        <taxon>Glomeromycetes</taxon>
        <taxon>Glomerales</taxon>
        <taxon>Glomeraceae</taxon>
        <taxon>Rhizophagus</taxon>
    </lineage>
</organism>
<feature type="transmembrane region" description="Helical" evidence="1">
    <location>
        <begin position="36"/>
        <end position="59"/>
    </location>
</feature>
<accession>A0A2I1HNT3</accession>
<name>A0A2I1HNT3_9GLOM</name>
<proteinExistence type="predicted"/>
<keyword evidence="3" id="KW-1185">Reference proteome</keyword>
<comment type="caution">
    <text evidence="2">The sequence shown here is derived from an EMBL/GenBank/DDBJ whole genome shotgun (WGS) entry which is preliminary data.</text>
</comment>
<evidence type="ECO:0000256" key="1">
    <source>
        <dbReference type="SAM" id="Phobius"/>
    </source>
</evidence>
<dbReference type="AlphaFoldDB" id="A0A2I1HNT3"/>
<keyword evidence="1" id="KW-1133">Transmembrane helix</keyword>
<dbReference type="Proteomes" id="UP000234323">
    <property type="component" value="Unassembled WGS sequence"/>
</dbReference>
<evidence type="ECO:0000313" key="3">
    <source>
        <dbReference type="Proteomes" id="UP000234323"/>
    </source>
</evidence>
<sequence>MTQDFPLFHDKDDKLFRSGFFFDLCPEGSTVVHFGFWILAWNFFFVDIYVSVSGLGIFLSCRFLRFSFQTWAWNLFSFQFPDLEFLFCRIRVLKEVVGLRWIWILGMVNLNGFEGEGEGEGE</sequence>
<reference evidence="2 3" key="1">
    <citation type="submission" date="2015-10" db="EMBL/GenBank/DDBJ databases">
        <title>Genome analyses suggest a sexual origin of heterokaryosis in a supposedly ancient asexual fungus.</title>
        <authorList>
            <person name="Ropars J."/>
            <person name="Sedzielewska K."/>
            <person name="Noel J."/>
            <person name="Charron P."/>
            <person name="Farinelli L."/>
            <person name="Marton T."/>
            <person name="Kruger M."/>
            <person name="Pelin A."/>
            <person name="Brachmann A."/>
            <person name="Corradi N."/>
        </authorList>
    </citation>
    <scope>NUCLEOTIDE SEQUENCE [LARGE SCALE GENOMIC DNA]</scope>
    <source>
        <strain evidence="2 3">A4</strain>
    </source>
</reference>
<feature type="non-terminal residue" evidence="2">
    <location>
        <position position="122"/>
    </location>
</feature>
<gene>
    <name evidence="2" type="ORF">RhiirA4_431213</name>
</gene>
<evidence type="ECO:0000313" key="2">
    <source>
        <dbReference type="EMBL" id="PKY60548.1"/>
    </source>
</evidence>
<keyword evidence="1" id="KW-0472">Membrane</keyword>